<accession>C9Y888</accession>
<reference evidence="2" key="1">
    <citation type="journal article" date="2010" name="Nature">
        <title>The dynamic genome of Hydra.</title>
        <authorList>
            <person name="Chapman J.A."/>
            <person name="Kirkness E.F."/>
            <person name="Simakov O."/>
            <person name="Hampson S.E."/>
            <person name="Mitros T."/>
            <person name="Weinmaier T."/>
            <person name="Rattei T."/>
            <person name="Balasubramanian P.G."/>
            <person name="Borman J."/>
            <person name="Busam D."/>
            <person name="Disbennett K."/>
            <person name="Pfannkoch C."/>
            <person name="Sumin N."/>
            <person name="Sutton G."/>
            <person name="Viswanathan L."/>
            <person name="Walenz B."/>
            <person name="Goodstein D.M."/>
            <person name="Hellsten U."/>
            <person name="Kawashima T."/>
            <person name="Prochnik S.E."/>
            <person name="Putnam N.H."/>
            <person name="Shu S."/>
            <person name="Blumberg B."/>
            <person name="Dana C.E."/>
            <person name="Gee L."/>
            <person name="Kibler D.F."/>
            <person name="Law L."/>
            <person name="Lindgens D."/>
            <person name="Martinez D.E."/>
            <person name="Peng J."/>
            <person name="Wigge P.A."/>
            <person name="Bertulat B."/>
            <person name="Guder C."/>
            <person name="Nakamura Y."/>
            <person name="Ozbek S."/>
            <person name="Watanabe H."/>
            <person name="Khalturin K."/>
            <person name="Hemmrich G."/>
            <person name="Franke A."/>
            <person name="Augustin R."/>
            <person name="Fraune S."/>
            <person name="Hayakawa E."/>
            <person name="Hayakawa S."/>
            <person name="Hirose M."/>
            <person name="Hwang J."/>
            <person name="Ikeo K."/>
            <person name="Nishimiya-Fujisawa C."/>
            <person name="Ogura A."/>
            <person name="Takahashi T."/>
            <person name="Steinmetz P.R."/>
            <person name="Zhang X."/>
            <person name="Aufschnaiter R."/>
            <person name="Eder M.K."/>
            <person name="Gorny A.K."/>
            <person name="Salvenmoser W."/>
            <person name="Heimberg A.M."/>
            <person name="Wheeler B.M."/>
            <person name="Peterson K.J."/>
            <person name="Boettger A."/>
            <person name="Tischler P."/>
            <person name="Wolf A."/>
            <person name="Gojobori T."/>
            <person name="Remington K.A."/>
            <person name="Strausberg R.L."/>
            <person name="Venter J."/>
            <person name="Technau U."/>
            <person name="Hobmayer B."/>
            <person name="Bosch T.C."/>
            <person name="Holstein T.W."/>
            <person name="Fujisawa T."/>
            <person name="Bode H.R."/>
            <person name="David C.N."/>
            <person name="Rokhsar D.S."/>
            <person name="Steele R.E."/>
        </authorList>
    </citation>
    <scope>NUCLEOTIDE SEQUENCE</scope>
</reference>
<keyword evidence="1" id="KW-0812">Transmembrane</keyword>
<sequence>MAINASLSRKPTMGFVISAVLLLIDLIWWRDSGSQVSAKDTHSNRA</sequence>
<protein>
    <submittedName>
        <fullName evidence="2">Uncharacterized protein</fullName>
    </submittedName>
</protein>
<evidence type="ECO:0000313" key="2">
    <source>
        <dbReference type="EMBL" id="CBA27660.1"/>
    </source>
</evidence>
<feature type="transmembrane region" description="Helical" evidence="1">
    <location>
        <begin position="12"/>
        <end position="29"/>
    </location>
</feature>
<dbReference type="EMBL" id="FN543104">
    <property type="protein sequence ID" value="CBA27660.1"/>
    <property type="molecule type" value="Genomic_DNA"/>
</dbReference>
<keyword evidence="1" id="KW-0472">Membrane</keyword>
<evidence type="ECO:0000256" key="1">
    <source>
        <dbReference type="SAM" id="Phobius"/>
    </source>
</evidence>
<organism evidence="2">
    <name type="scientific">Curvibacter symbiont subsp. Hydra magnipapillata</name>
    <dbReference type="NCBI Taxonomy" id="667019"/>
    <lineage>
        <taxon>Bacteria</taxon>
        <taxon>Pseudomonadati</taxon>
        <taxon>Pseudomonadota</taxon>
        <taxon>Betaproteobacteria</taxon>
        <taxon>Burkholderiales</taxon>
        <taxon>Comamonadaceae</taxon>
        <taxon>Curvibacter</taxon>
    </lineage>
</organism>
<name>C9Y888_CURXX</name>
<proteinExistence type="predicted"/>
<keyword evidence="1" id="KW-1133">Transmembrane helix</keyword>
<dbReference type="AlphaFoldDB" id="C9Y888"/>
<gene>
    <name evidence="2" type="ORF">Csp_A03390</name>
</gene>